<dbReference type="Gene3D" id="3.40.50.2300">
    <property type="match status" value="1"/>
</dbReference>
<dbReference type="SMART" id="SM00448">
    <property type="entry name" value="REC"/>
    <property type="match status" value="1"/>
</dbReference>
<dbReference type="InterPro" id="IPR001789">
    <property type="entry name" value="Sig_transdc_resp-reg_receiver"/>
</dbReference>
<name>A0ABX7IAW1_9BACT</name>
<dbReference type="RefSeq" id="WP_204659021.1">
    <property type="nucleotide sequence ID" value="NZ_CP056775.1"/>
</dbReference>
<dbReference type="Proteomes" id="UP000612680">
    <property type="component" value="Chromosome"/>
</dbReference>
<dbReference type="EMBL" id="CP056775">
    <property type="protein sequence ID" value="QRR03257.1"/>
    <property type="molecule type" value="Genomic_DNA"/>
</dbReference>
<proteinExistence type="predicted"/>
<keyword evidence="1" id="KW-0597">Phosphoprotein</keyword>
<reference evidence="3 4" key="1">
    <citation type="submission" date="2020-06" db="EMBL/GenBank/DDBJ databases">
        <title>Dyadobacter sandarakinus sp. nov., isolated from the soil of the Arctic Yellow River Station.</title>
        <authorList>
            <person name="Zhang Y."/>
            <person name="Peng F."/>
        </authorList>
    </citation>
    <scope>NUCLEOTIDE SEQUENCE [LARGE SCALE GENOMIC DNA]</scope>
    <source>
        <strain evidence="3 4">Q3-56</strain>
    </source>
</reference>
<dbReference type="PANTHER" id="PTHR44520:SF2">
    <property type="entry name" value="RESPONSE REGULATOR RCP1"/>
    <property type="match status" value="1"/>
</dbReference>
<feature type="domain" description="Response regulatory" evidence="2">
    <location>
        <begin position="6"/>
        <end position="128"/>
    </location>
</feature>
<sequence>MSKNGPIIYVEDDEDDFVLFQLAIQELKIQNTVHHFYDGEKVMEYLLTTGDDPFLILCDVNLPRISGLELRDKIEASPFLKQKSIPFVFFSTASNASLVNKAFANAVQGFFQKPHSYHDMRDELSKIYKYWQACEVP</sequence>
<dbReference type="SUPFAM" id="SSF52172">
    <property type="entry name" value="CheY-like"/>
    <property type="match status" value="1"/>
</dbReference>
<evidence type="ECO:0000313" key="4">
    <source>
        <dbReference type="Proteomes" id="UP000612680"/>
    </source>
</evidence>
<evidence type="ECO:0000256" key="1">
    <source>
        <dbReference type="PROSITE-ProRule" id="PRU00169"/>
    </source>
</evidence>
<evidence type="ECO:0000259" key="2">
    <source>
        <dbReference type="PROSITE" id="PS50110"/>
    </source>
</evidence>
<protein>
    <submittedName>
        <fullName evidence="3">Response regulator</fullName>
    </submittedName>
</protein>
<accession>A0ABX7IAW1</accession>
<feature type="modified residue" description="4-aspartylphosphate" evidence="1">
    <location>
        <position position="59"/>
    </location>
</feature>
<dbReference type="PANTHER" id="PTHR44520">
    <property type="entry name" value="RESPONSE REGULATOR RCP1-RELATED"/>
    <property type="match status" value="1"/>
</dbReference>
<evidence type="ECO:0000313" key="3">
    <source>
        <dbReference type="EMBL" id="QRR03257.1"/>
    </source>
</evidence>
<keyword evidence="4" id="KW-1185">Reference proteome</keyword>
<organism evidence="3 4">
    <name type="scientific">Dyadobacter sandarakinus</name>
    <dbReference type="NCBI Taxonomy" id="2747268"/>
    <lineage>
        <taxon>Bacteria</taxon>
        <taxon>Pseudomonadati</taxon>
        <taxon>Bacteroidota</taxon>
        <taxon>Cytophagia</taxon>
        <taxon>Cytophagales</taxon>
        <taxon>Spirosomataceae</taxon>
        <taxon>Dyadobacter</taxon>
    </lineage>
</organism>
<dbReference type="InterPro" id="IPR052893">
    <property type="entry name" value="TCS_response_regulator"/>
</dbReference>
<gene>
    <name evidence="3" type="ORF">HWI92_21235</name>
</gene>
<dbReference type="PROSITE" id="PS50110">
    <property type="entry name" value="RESPONSE_REGULATORY"/>
    <property type="match status" value="1"/>
</dbReference>
<dbReference type="InterPro" id="IPR011006">
    <property type="entry name" value="CheY-like_superfamily"/>
</dbReference>
<dbReference type="Pfam" id="PF00072">
    <property type="entry name" value="Response_reg"/>
    <property type="match status" value="1"/>
</dbReference>